<reference evidence="3" key="1">
    <citation type="journal article" date="2019" name="Int. J. Syst. Evol. Microbiol.">
        <title>The Global Catalogue of Microorganisms (GCM) 10K type strain sequencing project: providing services to taxonomists for standard genome sequencing and annotation.</title>
        <authorList>
            <consortium name="The Broad Institute Genomics Platform"/>
            <consortium name="The Broad Institute Genome Sequencing Center for Infectious Disease"/>
            <person name="Wu L."/>
            <person name="Ma J."/>
        </authorList>
    </citation>
    <scope>NUCLEOTIDE SEQUENCE [LARGE SCALE GENOMIC DNA]</scope>
    <source>
        <strain evidence="3">JCM 17906</strain>
    </source>
</reference>
<name>A0ABP8RWN6_9PSEU</name>
<dbReference type="EMBL" id="BAABGT010000075">
    <property type="protein sequence ID" value="GAA4552656.1"/>
    <property type="molecule type" value="Genomic_DNA"/>
</dbReference>
<evidence type="ECO:0000313" key="3">
    <source>
        <dbReference type="Proteomes" id="UP001501598"/>
    </source>
</evidence>
<accession>A0ABP8RWN6</accession>
<feature type="region of interest" description="Disordered" evidence="1">
    <location>
        <begin position="142"/>
        <end position="169"/>
    </location>
</feature>
<proteinExistence type="predicted"/>
<protein>
    <submittedName>
        <fullName evidence="2">Uncharacterized protein</fullName>
    </submittedName>
</protein>
<sequence>MELTAARHRHARLAEDLAGVGEHGGVDHAAVEGEHAALGLGRGEDRDGPANLVLGGPERLADDRHLPRVDAGLSRVTCGDRRGAVGGEGVQVGDVDQDRVDRRHARGAGGVQDPGACLLHLGPVSAAGCPAPASAEIGDQVLAPPHHPDTVARGGDLGGGQHAPGGLAQRHDRVRDGLDRGCALGHRQHDDDVPERGERLEVGGVPRARRCVHAHEYRLGIESAERLDDVCAGRVLVLRADGVLEVEDHRVRRGERLVEAFRPVAGAEQQCGAAQLGHQSSPPRLTSWAAITLRWISLVPSPTIISGASRK</sequence>
<gene>
    <name evidence="2" type="ORF">GCM10023175_46800</name>
</gene>
<evidence type="ECO:0000313" key="2">
    <source>
        <dbReference type="EMBL" id="GAA4552656.1"/>
    </source>
</evidence>
<evidence type="ECO:0000256" key="1">
    <source>
        <dbReference type="SAM" id="MobiDB-lite"/>
    </source>
</evidence>
<dbReference type="Proteomes" id="UP001501598">
    <property type="component" value="Unassembled WGS sequence"/>
</dbReference>
<keyword evidence="3" id="KW-1185">Reference proteome</keyword>
<comment type="caution">
    <text evidence="2">The sequence shown here is derived from an EMBL/GenBank/DDBJ whole genome shotgun (WGS) entry which is preliminary data.</text>
</comment>
<organism evidence="2 3">
    <name type="scientific">Pseudonocardia xishanensis</name>
    <dbReference type="NCBI Taxonomy" id="630995"/>
    <lineage>
        <taxon>Bacteria</taxon>
        <taxon>Bacillati</taxon>
        <taxon>Actinomycetota</taxon>
        <taxon>Actinomycetes</taxon>
        <taxon>Pseudonocardiales</taxon>
        <taxon>Pseudonocardiaceae</taxon>
        <taxon>Pseudonocardia</taxon>
    </lineage>
</organism>